<dbReference type="InterPro" id="IPR041183">
    <property type="entry name" value="Cyclophilin-like"/>
</dbReference>
<accession>A0A222MZZ9</accession>
<evidence type="ECO:0000259" key="1">
    <source>
        <dbReference type="Pfam" id="PF18050"/>
    </source>
</evidence>
<dbReference type="Pfam" id="PF18050">
    <property type="entry name" value="Cyclophil_like2"/>
    <property type="match status" value="1"/>
</dbReference>
<proteinExistence type="predicted"/>
<reference evidence="2 3" key="1">
    <citation type="submission" date="2017-07" db="EMBL/GenBank/DDBJ databases">
        <title>Analysis of two Campylobacter avium genomes and identification of a novel hippuricase gene.</title>
        <authorList>
            <person name="Miller W.G."/>
            <person name="Chapman M.H."/>
            <person name="Yee E."/>
            <person name="Revez J."/>
            <person name="Bono J.L."/>
            <person name="Rossi M."/>
        </authorList>
    </citation>
    <scope>NUCLEOTIDE SEQUENCE [LARGE SCALE GENOMIC DNA]</scope>
    <source>
        <strain evidence="2 3">LMG 24591</strain>
    </source>
</reference>
<protein>
    <recommendedName>
        <fullName evidence="1">Cyclophilin-like domain-containing protein</fullName>
    </recommendedName>
</protein>
<dbReference type="OrthoDB" id="5298378at2"/>
<dbReference type="Gene3D" id="2.40.100.20">
    <property type="match status" value="1"/>
</dbReference>
<feature type="domain" description="Cyclophilin-like" evidence="1">
    <location>
        <begin position="33"/>
        <end position="137"/>
    </location>
</feature>
<dbReference type="KEGG" id="cavi:CAV_1672"/>
<dbReference type="SUPFAM" id="SSF50891">
    <property type="entry name" value="Cyclophilin-like"/>
    <property type="match status" value="1"/>
</dbReference>
<dbReference type="EMBL" id="CP022347">
    <property type="protein sequence ID" value="ASQ31268.1"/>
    <property type="molecule type" value="Genomic_DNA"/>
</dbReference>
<dbReference type="InterPro" id="IPR029000">
    <property type="entry name" value="Cyclophilin-like_dom_sf"/>
</dbReference>
<dbReference type="AlphaFoldDB" id="A0A222MZZ9"/>
<gene>
    <name evidence="2" type="ORF">CAV_1672</name>
</gene>
<sequence length="139" mass="15800">MRILFIAAFLACFIFAKEANMVFLEYKTQGADVKIQVELDGNQASKEFLAQLPLELEFSDYANKEKIAHLPKALTVKNTPDYDPQIGDLFYFSPWGNIGIFYGKQPPYKGLVYLGKLVNAKDLQSLRSIKGNFKLKITR</sequence>
<organism evidence="2 3">
    <name type="scientific">Campylobacter avium LMG 24591</name>
    <dbReference type="NCBI Taxonomy" id="522484"/>
    <lineage>
        <taxon>Bacteria</taxon>
        <taxon>Pseudomonadati</taxon>
        <taxon>Campylobacterota</taxon>
        <taxon>Epsilonproteobacteria</taxon>
        <taxon>Campylobacterales</taxon>
        <taxon>Campylobacteraceae</taxon>
        <taxon>Campylobacter</taxon>
    </lineage>
</organism>
<evidence type="ECO:0000313" key="3">
    <source>
        <dbReference type="Proteomes" id="UP000201169"/>
    </source>
</evidence>
<name>A0A222MZZ9_9BACT</name>
<keyword evidence="3" id="KW-1185">Reference proteome</keyword>
<dbReference type="RefSeq" id="WP_148131201.1">
    <property type="nucleotide sequence ID" value="NZ_CP022347.1"/>
</dbReference>
<dbReference type="Proteomes" id="UP000201169">
    <property type="component" value="Chromosome"/>
</dbReference>
<evidence type="ECO:0000313" key="2">
    <source>
        <dbReference type="EMBL" id="ASQ31268.1"/>
    </source>
</evidence>